<dbReference type="Pfam" id="PF00563">
    <property type="entry name" value="EAL"/>
    <property type="match status" value="1"/>
</dbReference>
<dbReference type="InterPro" id="IPR029787">
    <property type="entry name" value="Nucleotide_cyclase"/>
</dbReference>
<dbReference type="Gene3D" id="3.30.70.270">
    <property type="match status" value="1"/>
</dbReference>
<feature type="region of interest" description="Disordered" evidence="1">
    <location>
        <begin position="581"/>
        <end position="601"/>
    </location>
</feature>
<dbReference type="SUPFAM" id="SSF55073">
    <property type="entry name" value="Nucleotide cyclase"/>
    <property type="match status" value="1"/>
</dbReference>
<reference evidence="4 5" key="1">
    <citation type="submission" date="2020-07" db="EMBL/GenBank/DDBJ databases">
        <title>Bacterium isolated from marien macroalgae.</title>
        <authorList>
            <person name="Zhu K."/>
            <person name="Lu D."/>
            <person name="Du Z."/>
        </authorList>
    </citation>
    <scope>NUCLEOTIDE SEQUENCE [LARGE SCALE GENOMIC DNA]</scope>
    <source>
        <strain evidence="4 5">3-1745</strain>
    </source>
</reference>
<keyword evidence="5" id="KW-1185">Reference proteome</keyword>
<dbReference type="SMART" id="SM00052">
    <property type="entry name" value="EAL"/>
    <property type="match status" value="1"/>
</dbReference>
<proteinExistence type="predicted"/>
<sequence length="601" mass="66632">MSEVDISLGELDHILGLQQAICGLVASDAPYLDVINEACLMAARMLPGAVATCMRLNAETEQLEVLAAPGVPEEGIRRLQDLKPGPGSGSCGNAIYGNAPVFVYNTFSDPRWQDTRQFAVDYNLCSCWSVPIRDEQGKAIGSFALSSFEHREPSGFHKRLLDVGAALISIVLVRHAEHQQVQIEKDRWITRLEIDALTSLPNISSLTAALAKAPASAGLILLNLNNMGLINARYGVSMGDKLLQAFARALQQLAGSGRLFRGSADQFVFLYEVLEQPAAELQRLTGYFFNHPVRLDTLSFHLTFNAGVALQGEGLMRRAMVALKRARDCGKNAAHIYDPETDESDMRQQVDYIGWNLRLHAALRNGGIKAWFQGIRDNRDGVIRKWETLVRLEQDGVVYGPGAFLPVAELTGLMPAITREMVKQAVEQLTRVEGCISINITETDLELGYLPEFLAREVGARGIDPHRLILEIHEGVSSGSKAAYVDQLQHLKRCGYQLAIDDFGTEYSNFERILELEIDMIKIDAKYIRNIHQDVTSYEIVRAIVFFARNAGIRTVAEFVHSTDVQDVIDFLGIDESQGFLFSEPAPQPDGHMEFPDSDRT</sequence>
<dbReference type="InterPro" id="IPR050706">
    <property type="entry name" value="Cyclic-di-GMP_PDE-like"/>
</dbReference>
<dbReference type="PROSITE" id="PS50883">
    <property type="entry name" value="EAL"/>
    <property type="match status" value="1"/>
</dbReference>
<organism evidence="4 5">
    <name type="scientific">Marinobacterium marinum</name>
    <dbReference type="NCBI Taxonomy" id="2756129"/>
    <lineage>
        <taxon>Bacteria</taxon>
        <taxon>Pseudomonadati</taxon>
        <taxon>Pseudomonadota</taxon>
        <taxon>Gammaproteobacteria</taxon>
        <taxon>Oceanospirillales</taxon>
        <taxon>Oceanospirillaceae</taxon>
        <taxon>Marinobacterium</taxon>
    </lineage>
</organism>
<dbReference type="InterPro" id="IPR029016">
    <property type="entry name" value="GAF-like_dom_sf"/>
</dbReference>
<dbReference type="CDD" id="cd01948">
    <property type="entry name" value="EAL"/>
    <property type="match status" value="1"/>
</dbReference>
<dbReference type="InterPro" id="IPR035919">
    <property type="entry name" value="EAL_sf"/>
</dbReference>
<feature type="domain" description="GGDEF" evidence="3">
    <location>
        <begin position="215"/>
        <end position="339"/>
    </location>
</feature>
<dbReference type="Pfam" id="PF13185">
    <property type="entry name" value="GAF_2"/>
    <property type="match status" value="1"/>
</dbReference>
<evidence type="ECO:0000259" key="3">
    <source>
        <dbReference type="PROSITE" id="PS50887"/>
    </source>
</evidence>
<evidence type="ECO:0000256" key="1">
    <source>
        <dbReference type="SAM" id="MobiDB-lite"/>
    </source>
</evidence>
<dbReference type="Gene3D" id="3.30.450.40">
    <property type="match status" value="1"/>
</dbReference>
<dbReference type="EMBL" id="JACEMT010000055">
    <property type="protein sequence ID" value="MBA4503737.1"/>
    <property type="molecule type" value="Genomic_DNA"/>
</dbReference>
<evidence type="ECO:0000313" key="5">
    <source>
        <dbReference type="Proteomes" id="UP000538931"/>
    </source>
</evidence>
<dbReference type="AlphaFoldDB" id="A0A7W1X0W4"/>
<feature type="compositionally biased region" description="Basic and acidic residues" evidence="1">
    <location>
        <begin position="591"/>
        <end position="601"/>
    </location>
</feature>
<evidence type="ECO:0000313" key="4">
    <source>
        <dbReference type="EMBL" id="MBA4503737.1"/>
    </source>
</evidence>
<protein>
    <submittedName>
        <fullName evidence="4">EAL domain-containing protein</fullName>
    </submittedName>
</protein>
<feature type="domain" description="EAL" evidence="2">
    <location>
        <begin position="352"/>
        <end position="599"/>
    </location>
</feature>
<dbReference type="SUPFAM" id="SSF141868">
    <property type="entry name" value="EAL domain-like"/>
    <property type="match status" value="1"/>
</dbReference>
<dbReference type="Pfam" id="PF00990">
    <property type="entry name" value="GGDEF"/>
    <property type="match status" value="1"/>
</dbReference>
<name>A0A7W1X0W4_9GAMM</name>
<accession>A0A7W1X0W4</accession>
<dbReference type="SMART" id="SM00267">
    <property type="entry name" value="GGDEF"/>
    <property type="match status" value="1"/>
</dbReference>
<comment type="caution">
    <text evidence="4">The sequence shown here is derived from an EMBL/GenBank/DDBJ whole genome shotgun (WGS) entry which is preliminary data.</text>
</comment>
<evidence type="ECO:0000259" key="2">
    <source>
        <dbReference type="PROSITE" id="PS50883"/>
    </source>
</evidence>
<dbReference type="SUPFAM" id="SSF55781">
    <property type="entry name" value="GAF domain-like"/>
    <property type="match status" value="1"/>
</dbReference>
<dbReference type="InterPro" id="IPR001633">
    <property type="entry name" value="EAL_dom"/>
</dbReference>
<dbReference type="PANTHER" id="PTHR33121">
    <property type="entry name" value="CYCLIC DI-GMP PHOSPHODIESTERASE PDEF"/>
    <property type="match status" value="1"/>
</dbReference>
<dbReference type="PROSITE" id="PS50887">
    <property type="entry name" value="GGDEF"/>
    <property type="match status" value="1"/>
</dbReference>
<dbReference type="InterPro" id="IPR003018">
    <property type="entry name" value="GAF"/>
</dbReference>
<dbReference type="InterPro" id="IPR000160">
    <property type="entry name" value="GGDEF_dom"/>
</dbReference>
<dbReference type="GO" id="GO:0071111">
    <property type="term" value="F:cyclic-guanylate-specific phosphodiesterase activity"/>
    <property type="evidence" value="ECO:0007669"/>
    <property type="project" value="InterPro"/>
</dbReference>
<dbReference type="Gene3D" id="3.20.20.450">
    <property type="entry name" value="EAL domain"/>
    <property type="match status" value="1"/>
</dbReference>
<dbReference type="Proteomes" id="UP000538931">
    <property type="component" value="Unassembled WGS sequence"/>
</dbReference>
<dbReference type="PANTHER" id="PTHR33121:SF71">
    <property type="entry name" value="OXYGEN SENSOR PROTEIN DOSP"/>
    <property type="match status" value="1"/>
</dbReference>
<gene>
    <name evidence="4" type="ORF">H1S06_15365</name>
</gene>
<dbReference type="InterPro" id="IPR043128">
    <property type="entry name" value="Rev_trsase/Diguanyl_cyclase"/>
</dbReference>
<dbReference type="RefSeq" id="WP_181741803.1">
    <property type="nucleotide sequence ID" value="NZ_JACEMT010000055.1"/>
</dbReference>